<organism evidence="2 3">
    <name type="scientific">Xanthobacter flavus</name>
    <dbReference type="NCBI Taxonomy" id="281"/>
    <lineage>
        <taxon>Bacteria</taxon>
        <taxon>Pseudomonadati</taxon>
        <taxon>Pseudomonadota</taxon>
        <taxon>Alphaproteobacteria</taxon>
        <taxon>Hyphomicrobiales</taxon>
        <taxon>Xanthobacteraceae</taxon>
        <taxon>Xanthobacter</taxon>
    </lineage>
</organism>
<evidence type="ECO:0000256" key="1">
    <source>
        <dbReference type="SAM" id="Phobius"/>
    </source>
</evidence>
<dbReference type="GeneID" id="95760839"/>
<feature type="transmembrane region" description="Helical" evidence="1">
    <location>
        <begin position="20"/>
        <end position="38"/>
    </location>
</feature>
<reference evidence="2 3" key="1">
    <citation type="submission" date="2023-07" db="EMBL/GenBank/DDBJ databases">
        <title>Genomic Encyclopedia of Type Strains, Phase IV (KMG-IV): sequencing the most valuable type-strain genomes for metagenomic binning, comparative biology and taxonomic classification.</title>
        <authorList>
            <person name="Goeker M."/>
        </authorList>
    </citation>
    <scope>NUCLEOTIDE SEQUENCE [LARGE SCALE GENOMIC DNA]</scope>
    <source>
        <strain evidence="2 3">DSM 338</strain>
    </source>
</reference>
<keyword evidence="3" id="KW-1185">Reference proteome</keyword>
<proteinExistence type="predicted"/>
<keyword evidence="1" id="KW-1133">Transmembrane helix</keyword>
<dbReference type="Proteomes" id="UP001245370">
    <property type="component" value="Unassembled WGS sequence"/>
</dbReference>
<evidence type="ECO:0000313" key="2">
    <source>
        <dbReference type="EMBL" id="MDR6333873.1"/>
    </source>
</evidence>
<dbReference type="RefSeq" id="WP_281804471.1">
    <property type="nucleotide sequence ID" value="NZ_BSDO01000001.1"/>
</dbReference>
<evidence type="ECO:0000313" key="3">
    <source>
        <dbReference type="Proteomes" id="UP001245370"/>
    </source>
</evidence>
<feature type="transmembrane region" description="Helical" evidence="1">
    <location>
        <begin position="77"/>
        <end position="102"/>
    </location>
</feature>
<name>A0ABU1KGB2_XANFL</name>
<accession>A0ABU1KGB2</accession>
<comment type="caution">
    <text evidence="2">The sequence shown here is derived from an EMBL/GenBank/DDBJ whole genome shotgun (WGS) entry which is preliminary data.</text>
</comment>
<sequence>MFNAWSLLREAVRQNPRLGVALGVAALGAVTSIVMYFSGGDRELAVIGGVFVVGFMFILSIYTSITAPDGTTNRPILANLLLYGVSLIFIMTLAAVFMSYFFCWPQPFGRVCVAPYKHVSIVDVDFLSEHGAIRRAEGSDVYWTIPSIKRRSSRDFHIAKMDDGVFFVAIIVRGFLERADGSTAVNADVIVETDAMGVVDTKKTGTYPSIKSWEKRKIPSEIGPNLVKTQFMQAAFDYREGDIPIVVALSCMREAGRPAGKINITITVFDEFSGTYARQSIDGSIIRDGVNSAGAQSCLNPS</sequence>
<keyword evidence="1" id="KW-0812">Transmembrane</keyword>
<keyword evidence="1" id="KW-0472">Membrane</keyword>
<protein>
    <submittedName>
        <fullName evidence="2">Uncharacterized protein</fullName>
    </submittedName>
</protein>
<feature type="transmembrane region" description="Helical" evidence="1">
    <location>
        <begin position="44"/>
        <end position="65"/>
    </location>
</feature>
<gene>
    <name evidence="2" type="ORF">GGQ86_002343</name>
</gene>
<dbReference type="EMBL" id="JAVDPY010000003">
    <property type="protein sequence ID" value="MDR6333873.1"/>
    <property type="molecule type" value="Genomic_DNA"/>
</dbReference>